<dbReference type="PIRSF" id="PIRSF036949">
    <property type="entry name" value="RPA32"/>
    <property type="match status" value="1"/>
</dbReference>
<feature type="domain" description="Replication protein A C-terminal" evidence="7">
    <location>
        <begin position="190"/>
        <end position="276"/>
    </location>
</feature>
<evidence type="ECO:0000256" key="2">
    <source>
        <dbReference type="ARBA" id="ARBA00007815"/>
    </source>
</evidence>
<comment type="caution">
    <text evidence="8">The sequence shown here is derived from an EMBL/GenBank/DDBJ whole genome shotgun (WGS) entry which is preliminary data.</text>
</comment>
<dbReference type="GO" id="GO:0000724">
    <property type="term" value="P:double-strand break repair via homologous recombination"/>
    <property type="evidence" value="ECO:0007669"/>
    <property type="project" value="TreeGrafter"/>
</dbReference>
<organism evidence="8 9">
    <name type="scientific">Chlorella sorokiniana</name>
    <name type="common">Freshwater green alga</name>
    <dbReference type="NCBI Taxonomy" id="3076"/>
    <lineage>
        <taxon>Eukaryota</taxon>
        <taxon>Viridiplantae</taxon>
        <taxon>Chlorophyta</taxon>
        <taxon>core chlorophytes</taxon>
        <taxon>Trebouxiophyceae</taxon>
        <taxon>Chlorellales</taxon>
        <taxon>Chlorellaceae</taxon>
        <taxon>Chlorella clade</taxon>
        <taxon>Chlorella</taxon>
    </lineage>
</organism>
<evidence type="ECO:0000259" key="6">
    <source>
        <dbReference type="Pfam" id="PF01336"/>
    </source>
</evidence>
<dbReference type="InterPro" id="IPR040260">
    <property type="entry name" value="RFA2-like"/>
</dbReference>
<dbReference type="InterPro" id="IPR036390">
    <property type="entry name" value="WH_DNA-bd_sf"/>
</dbReference>
<reference evidence="8 9" key="1">
    <citation type="journal article" date="2018" name="Plant J.">
        <title>Genome sequences of Chlorella sorokiniana UTEX 1602 and Micractinium conductrix SAG 241.80: implications to maltose excretion by a green alga.</title>
        <authorList>
            <person name="Arriola M.B."/>
            <person name="Velmurugan N."/>
            <person name="Zhang Y."/>
            <person name="Plunkett M.H."/>
            <person name="Hondzo H."/>
            <person name="Barney B.M."/>
        </authorList>
    </citation>
    <scope>NUCLEOTIDE SEQUENCE [LARGE SCALE GENOMIC DNA]</scope>
    <source>
        <strain evidence="9">UTEX 1602</strain>
    </source>
</reference>
<dbReference type="PANTHER" id="PTHR13989:SF16">
    <property type="entry name" value="REPLICATION PROTEIN A2"/>
    <property type="match status" value="1"/>
</dbReference>
<dbReference type="InterPro" id="IPR012340">
    <property type="entry name" value="NA-bd_OB-fold"/>
</dbReference>
<dbReference type="GO" id="GO:0005662">
    <property type="term" value="C:DNA replication factor A complex"/>
    <property type="evidence" value="ECO:0007669"/>
    <property type="project" value="TreeGrafter"/>
</dbReference>
<accession>A0A2P6TQ77</accession>
<keyword evidence="9" id="KW-1185">Reference proteome</keyword>
<dbReference type="InterPro" id="IPR036388">
    <property type="entry name" value="WH-like_DNA-bd_sf"/>
</dbReference>
<dbReference type="EMBL" id="LHPG02000009">
    <property type="protein sequence ID" value="PRW56187.1"/>
    <property type="molecule type" value="Genomic_DNA"/>
</dbReference>
<dbReference type="CDD" id="cd04478">
    <property type="entry name" value="RPA2_DBD_D"/>
    <property type="match status" value="1"/>
</dbReference>
<evidence type="ECO:0000256" key="3">
    <source>
        <dbReference type="ARBA" id="ARBA00022705"/>
    </source>
</evidence>
<dbReference type="InterPro" id="IPR004365">
    <property type="entry name" value="NA-bd_OB_tRNA"/>
</dbReference>
<evidence type="ECO:0000256" key="5">
    <source>
        <dbReference type="ARBA" id="ARBA00023242"/>
    </source>
</evidence>
<dbReference type="OrthoDB" id="25571at2759"/>
<evidence type="ECO:0000313" key="9">
    <source>
        <dbReference type="Proteomes" id="UP000239899"/>
    </source>
</evidence>
<keyword evidence="3" id="KW-0235">DNA replication</keyword>
<dbReference type="GO" id="GO:0000781">
    <property type="term" value="C:chromosome, telomeric region"/>
    <property type="evidence" value="ECO:0007669"/>
    <property type="project" value="TreeGrafter"/>
</dbReference>
<dbReference type="Proteomes" id="UP000239899">
    <property type="component" value="Unassembled WGS sequence"/>
</dbReference>
<dbReference type="PANTHER" id="PTHR13989">
    <property type="entry name" value="REPLICATION PROTEIN A-RELATED"/>
    <property type="match status" value="1"/>
</dbReference>
<keyword evidence="4" id="KW-0238">DNA-binding</keyword>
<comment type="similarity">
    <text evidence="2">Belongs to the replication factor A protein 2 family.</text>
</comment>
<dbReference type="STRING" id="3076.A0A2P6TQ77"/>
<keyword evidence="5" id="KW-0539">Nucleus</keyword>
<proteinExistence type="inferred from homology"/>
<protein>
    <submittedName>
        <fullName evidence="8">Replication A 32 kDa subunit A-like</fullName>
    </submittedName>
</protein>
<dbReference type="AlphaFoldDB" id="A0A2P6TQ77"/>
<dbReference type="Gene3D" id="2.40.50.140">
    <property type="entry name" value="Nucleic acid-binding proteins"/>
    <property type="match status" value="1"/>
</dbReference>
<dbReference type="Pfam" id="PF01336">
    <property type="entry name" value="tRNA_anti-codon"/>
    <property type="match status" value="1"/>
</dbReference>
<dbReference type="GO" id="GO:0003697">
    <property type="term" value="F:single-stranded DNA binding"/>
    <property type="evidence" value="ECO:0007669"/>
    <property type="project" value="TreeGrafter"/>
</dbReference>
<name>A0A2P6TQ77_CHLSO</name>
<dbReference type="Pfam" id="PF08784">
    <property type="entry name" value="RPA_C"/>
    <property type="match status" value="1"/>
</dbReference>
<dbReference type="InterPro" id="IPR014892">
    <property type="entry name" value="RPA_C"/>
</dbReference>
<gene>
    <name evidence="8" type="ORF">C2E21_4969</name>
</gene>
<dbReference type="GO" id="GO:0035861">
    <property type="term" value="C:site of double-strand break"/>
    <property type="evidence" value="ECO:0007669"/>
    <property type="project" value="TreeGrafter"/>
</dbReference>
<dbReference type="InterPro" id="IPR014646">
    <property type="entry name" value="Rfa2/RPA32"/>
</dbReference>
<dbReference type="SUPFAM" id="SSF46785">
    <property type="entry name" value="Winged helix' DNA-binding domain"/>
    <property type="match status" value="1"/>
</dbReference>
<feature type="domain" description="OB" evidence="6">
    <location>
        <begin position="74"/>
        <end position="150"/>
    </location>
</feature>
<evidence type="ECO:0000256" key="1">
    <source>
        <dbReference type="ARBA" id="ARBA00004123"/>
    </source>
</evidence>
<sequence length="283" mass="29478">MYGGGGFDAGASQFNGAGFMPSQGNAGGGAASGKKNFENKSQTLRAVTIKQLADASAQRVDDSLAIDGRDVSNITLVGKVLSTNESGLTYGLEIDDGTGKAAVKIWISDDDSELDKQRRAEWRAGSYVRVHGHISNFGKNQEVIAFNIRPVTDHNEITYHFLQCIFQHAHLVKGAPGGGAVKQEQGGYGAPAAAAPAAGGYGGAPAAGGYNPNGGLSAVQADVMNFFNAPDAQGDAGISLDDVLARAGGRYSMVQIREAVDALQNEGHLYSTIDENHFKSCNA</sequence>
<comment type="subcellular location">
    <subcellularLocation>
        <location evidence="1">Nucleus</location>
    </subcellularLocation>
</comment>
<dbReference type="GO" id="GO:0006289">
    <property type="term" value="P:nucleotide-excision repair"/>
    <property type="evidence" value="ECO:0007669"/>
    <property type="project" value="TreeGrafter"/>
</dbReference>
<evidence type="ECO:0000256" key="4">
    <source>
        <dbReference type="ARBA" id="ARBA00023125"/>
    </source>
</evidence>
<evidence type="ECO:0000259" key="7">
    <source>
        <dbReference type="Pfam" id="PF08784"/>
    </source>
</evidence>
<evidence type="ECO:0000313" key="8">
    <source>
        <dbReference type="EMBL" id="PRW56187.1"/>
    </source>
</evidence>
<dbReference type="Gene3D" id="1.10.10.10">
    <property type="entry name" value="Winged helix-like DNA-binding domain superfamily/Winged helix DNA-binding domain"/>
    <property type="match status" value="1"/>
</dbReference>
<dbReference type="SUPFAM" id="SSF50249">
    <property type="entry name" value="Nucleic acid-binding proteins"/>
    <property type="match status" value="1"/>
</dbReference>
<dbReference type="FunFam" id="1.10.10.10:FF:000168">
    <property type="entry name" value="Replication protein A 32 kDa subunit"/>
    <property type="match status" value="1"/>
</dbReference>
<dbReference type="GO" id="GO:0006260">
    <property type="term" value="P:DNA replication"/>
    <property type="evidence" value="ECO:0007669"/>
    <property type="project" value="UniProtKB-KW"/>
</dbReference>